<accession>A0A6M4AUK2</accession>
<sequence>MRSISLEHPVRLYLLDDAVEGGAAITLLYGTLAEALAEAARQPEEVQAGLIIQTQDDVVAYLDIVD</sequence>
<dbReference type="Proteomes" id="UP000503018">
    <property type="component" value="Chromosome"/>
</dbReference>
<keyword evidence="2" id="KW-1185">Reference proteome</keyword>
<protein>
    <submittedName>
        <fullName evidence="1">Uncharacterized protein</fullName>
    </submittedName>
</protein>
<reference evidence="1 2" key="1">
    <citation type="submission" date="2020-01" db="EMBL/GenBank/DDBJ databases">
        <title>Sphingomonas sp. strain CSW-10.</title>
        <authorList>
            <person name="Chen W.-M."/>
        </authorList>
    </citation>
    <scope>NUCLEOTIDE SEQUENCE [LARGE SCALE GENOMIC DNA]</scope>
    <source>
        <strain evidence="1 2">CSW-10</strain>
    </source>
</reference>
<name>A0A6M4AUK2_9SPHN</name>
<evidence type="ECO:0000313" key="1">
    <source>
        <dbReference type="EMBL" id="QJQ31982.1"/>
    </source>
</evidence>
<dbReference type="AlphaFoldDB" id="A0A6M4AUK2"/>
<gene>
    <name evidence="1" type="ORF">GV829_05540</name>
</gene>
<dbReference type="EMBL" id="CP053015">
    <property type="protein sequence ID" value="QJQ31982.1"/>
    <property type="molecule type" value="Genomic_DNA"/>
</dbReference>
<dbReference type="KEGG" id="slan:GV829_05540"/>
<organism evidence="1 2">
    <name type="scientific">Sphingomonas lacunae</name>
    <dbReference type="NCBI Taxonomy" id="2698828"/>
    <lineage>
        <taxon>Bacteria</taxon>
        <taxon>Pseudomonadati</taxon>
        <taxon>Pseudomonadota</taxon>
        <taxon>Alphaproteobacteria</taxon>
        <taxon>Sphingomonadales</taxon>
        <taxon>Sphingomonadaceae</taxon>
        <taxon>Sphingomonas</taxon>
    </lineage>
</organism>
<evidence type="ECO:0000313" key="2">
    <source>
        <dbReference type="Proteomes" id="UP000503018"/>
    </source>
</evidence>
<dbReference type="RefSeq" id="WP_169944711.1">
    <property type="nucleotide sequence ID" value="NZ_CP053015.1"/>
</dbReference>
<proteinExistence type="predicted"/>